<accession>A0A9P1KG85</accession>
<dbReference type="PANTHER" id="PTHR38007:SF1">
    <property type="entry name" value="CRISPR SYSTEM CMS PROTEIN CSM5"/>
    <property type="match status" value="1"/>
</dbReference>
<reference evidence="8 9" key="1">
    <citation type="submission" date="2014-02" db="EMBL/GenBank/DDBJ databases">
        <authorList>
            <person name="Genoscope - CEA"/>
        </authorList>
    </citation>
    <scope>NUCLEOTIDE SEQUENCE [LARGE SCALE GENOMIC DNA]</scope>
    <source>
        <strain evidence="8 9">PCC 8005</strain>
    </source>
</reference>
<evidence type="ECO:0000256" key="3">
    <source>
        <dbReference type="ARBA" id="ARBA00016113"/>
    </source>
</evidence>
<evidence type="ECO:0000256" key="5">
    <source>
        <dbReference type="ARBA" id="ARBA00023118"/>
    </source>
</evidence>
<sequence length="423" mass="48506">MVSAFNISKPQVYETRTIQLSSPLLHIGSAVSRLNPFEYVQTSQRVYLPEQEALARELSNRGKLQDYISAIEHRQEILSILRSTFGENWQDAKDVLGNPIFPPGAIDRKWTDEKVTDLRPMIRNGFGQLYIPGSSIKGAIRTAIAYYLLKNAEKYGVPNSNRVSAIEERLRQQLDNNHLQKQQKWADDQLFMDSLFADFSLNYQGKSMAAATGPNTDIMRAVQVTDSQPLIERKVTMKNHKIVTFNIPVVAEILVSSHFDNDNAKYRASIYAEVVRNVKTQFTLSLDTEMLSWFQHKRGMKIPFKSVDELLNICQSFAKEQWDGEHDYWMMVKNKQHQGKNLDFAAIRDFYEPEQCPYHLRIGWASGMTGTTVGWLFADDLRSQIRDTCGIRAPQFEAPKSRRTVVDPNGNIKYVPGWVKFRG</sequence>
<dbReference type="GO" id="GO:0003723">
    <property type="term" value="F:RNA binding"/>
    <property type="evidence" value="ECO:0007669"/>
    <property type="project" value="UniProtKB-KW"/>
</dbReference>
<dbReference type="PANTHER" id="PTHR38007">
    <property type="entry name" value="CRISPR SYSTEM CMS PROTEIN CSM5"/>
    <property type="match status" value="1"/>
</dbReference>
<gene>
    <name evidence="8" type="ORF">ARTHRO_40716</name>
</gene>
<dbReference type="Proteomes" id="UP000032946">
    <property type="component" value="Chromosome"/>
</dbReference>
<keyword evidence="4" id="KW-0694">RNA-binding</keyword>
<dbReference type="NCBIfam" id="TIGR01899">
    <property type="entry name" value="cas_TM1807_csm5"/>
    <property type="match status" value="1"/>
</dbReference>
<dbReference type="InterPro" id="IPR010173">
    <property type="entry name" value="CRISPR-assoc_Csm5"/>
</dbReference>
<dbReference type="GO" id="GO:0051607">
    <property type="term" value="P:defense response to virus"/>
    <property type="evidence" value="ECO:0007669"/>
    <property type="project" value="UniProtKB-KW"/>
</dbReference>
<dbReference type="InterPro" id="IPR005537">
    <property type="entry name" value="RAMP_III_fam"/>
</dbReference>
<dbReference type="Pfam" id="PF03787">
    <property type="entry name" value="RAMPs"/>
    <property type="match status" value="1"/>
</dbReference>
<evidence type="ECO:0000256" key="1">
    <source>
        <dbReference type="ARBA" id="ARBA00003088"/>
    </source>
</evidence>
<organism evidence="8 9">
    <name type="scientific">Limnospira indica PCC 8005</name>
    <dbReference type="NCBI Taxonomy" id="376219"/>
    <lineage>
        <taxon>Bacteria</taxon>
        <taxon>Bacillati</taxon>
        <taxon>Cyanobacteriota</taxon>
        <taxon>Cyanophyceae</taxon>
        <taxon>Oscillatoriophycideae</taxon>
        <taxon>Oscillatoriales</taxon>
        <taxon>Sirenicapillariaceae</taxon>
        <taxon>Limnospira</taxon>
    </lineage>
</organism>
<dbReference type="EMBL" id="FO818640">
    <property type="protein sequence ID" value="CDM96308.1"/>
    <property type="molecule type" value="Genomic_DNA"/>
</dbReference>
<keyword evidence="9" id="KW-1185">Reference proteome</keyword>
<keyword evidence="5" id="KW-0051">Antiviral defense</keyword>
<evidence type="ECO:0000313" key="8">
    <source>
        <dbReference type="EMBL" id="CDM96308.1"/>
    </source>
</evidence>
<protein>
    <recommendedName>
        <fullName evidence="3">CRISPR system Cms protein Csm5</fullName>
    </recommendedName>
    <alternativeName>
        <fullName evidence="6">CRISPR type III A-associated protein Csm5</fullName>
    </alternativeName>
</protein>
<dbReference type="AlphaFoldDB" id="A0A9P1KG85"/>
<feature type="domain" description="CRISPR type III-associated protein" evidence="7">
    <location>
        <begin position="17"/>
        <end position="265"/>
    </location>
</feature>
<evidence type="ECO:0000256" key="6">
    <source>
        <dbReference type="ARBA" id="ARBA00031720"/>
    </source>
</evidence>
<evidence type="ECO:0000256" key="2">
    <source>
        <dbReference type="ARBA" id="ARBA00006680"/>
    </source>
</evidence>
<comment type="function">
    <text evidence="1">This subunit might be involved in maturation of a crRNA intermediate to its mature form.</text>
</comment>
<comment type="similarity">
    <text evidence="2">Belongs to the CRISPR-associated Csm5 family.</text>
</comment>
<evidence type="ECO:0000313" key="9">
    <source>
        <dbReference type="Proteomes" id="UP000032946"/>
    </source>
</evidence>
<evidence type="ECO:0000259" key="7">
    <source>
        <dbReference type="Pfam" id="PF03787"/>
    </source>
</evidence>
<name>A0A9P1KG85_9CYAN</name>
<evidence type="ECO:0000256" key="4">
    <source>
        <dbReference type="ARBA" id="ARBA00022884"/>
    </source>
</evidence>
<proteinExistence type="inferred from homology"/>
<dbReference type="RefSeq" id="WP_008051096.1">
    <property type="nucleotide sequence ID" value="NZ_FO818640.1"/>
</dbReference>